<keyword evidence="5" id="KW-1185">Reference proteome</keyword>
<evidence type="ECO:0000256" key="1">
    <source>
        <dbReference type="ARBA" id="ARBA00006484"/>
    </source>
</evidence>
<dbReference type="PANTHER" id="PTHR43544">
    <property type="entry name" value="SHORT-CHAIN DEHYDROGENASE/REDUCTASE"/>
    <property type="match status" value="1"/>
</dbReference>
<dbReference type="PANTHER" id="PTHR43544:SF7">
    <property type="entry name" value="NADB-LER2"/>
    <property type="match status" value="1"/>
</dbReference>
<dbReference type="SUPFAM" id="SSF51735">
    <property type="entry name" value="NAD(P)-binding Rossmann-fold domains"/>
    <property type="match status" value="1"/>
</dbReference>
<organism evidence="4 5">
    <name type="scientific">Calocera viscosa (strain TUFC12733)</name>
    <dbReference type="NCBI Taxonomy" id="1330018"/>
    <lineage>
        <taxon>Eukaryota</taxon>
        <taxon>Fungi</taxon>
        <taxon>Dikarya</taxon>
        <taxon>Basidiomycota</taxon>
        <taxon>Agaricomycotina</taxon>
        <taxon>Dacrymycetes</taxon>
        <taxon>Dacrymycetales</taxon>
        <taxon>Dacrymycetaceae</taxon>
        <taxon>Calocera</taxon>
    </lineage>
</organism>
<sequence>MSPTVYLVSGANRGIGLGLVTALASRPDTIVFAGARNPASATSLKALEVQYPGKVHILQLTSADRADNDAAVAEIERIAGRLEVLIANAGIAAYYGPAVGTSEEMMLEHFRVNTIGPLVLFQAAHTLLLRAPTPKFVLISSGAGSITTGAAMPVGMLAYGVSKAGANFLVRKLAFEHPSLTCVVISPGGVDTDMAAFALSTDPAMKDFETISVEQSVKGCLERVDEASREEGGPRMRNYDGTLWEW</sequence>
<keyword evidence="3" id="KW-0560">Oxidoreductase</keyword>
<evidence type="ECO:0000313" key="5">
    <source>
        <dbReference type="Proteomes" id="UP000076738"/>
    </source>
</evidence>
<dbReference type="GO" id="GO:0005737">
    <property type="term" value="C:cytoplasm"/>
    <property type="evidence" value="ECO:0007669"/>
    <property type="project" value="TreeGrafter"/>
</dbReference>
<accession>A0A167I825</accession>
<dbReference type="Gene3D" id="3.40.50.720">
    <property type="entry name" value="NAD(P)-binding Rossmann-like Domain"/>
    <property type="match status" value="1"/>
</dbReference>
<dbReference type="AlphaFoldDB" id="A0A167I825"/>
<dbReference type="EMBL" id="KV417311">
    <property type="protein sequence ID" value="KZO92390.1"/>
    <property type="molecule type" value="Genomic_DNA"/>
</dbReference>
<evidence type="ECO:0000313" key="4">
    <source>
        <dbReference type="EMBL" id="KZO92390.1"/>
    </source>
</evidence>
<dbReference type="InterPro" id="IPR020904">
    <property type="entry name" value="Sc_DH/Rdtase_CS"/>
</dbReference>
<reference evidence="4 5" key="1">
    <citation type="journal article" date="2016" name="Mol. Biol. Evol.">
        <title>Comparative Genomics of Early-Diverging Mushroom-Forming Fungi Provides Insights into the Origins of Lignocellulose Decay Capabilities.</title>
        <authorList>
            <person name="Nagy L.G."/>
            <person name="Riley R."/>
            <person name="Tritt A."/>
            <person name="Adam C."/>
            <person name="Daum C."/>
            <person name="Floudas D."/>
            <person name="Sun H."/>
            <person name="Yadav J.S."/>
            <person name="Pangilinan J."/>
            <person name="Larsson K.H."/>
            <person name="Matsuura K."/>
            <person name="Barry K."/>
            <person name="Labutti K."/>
            <person name="Kuo R."/>
            <person name="Ohm R.A."/>
            <person name="Bhattacharya S.S."/>
            <person name="Shirouzu T."/>
            <person name="Yoshinaga Y."/>
            <person name="Martin F.M."/>
            <person name="Grigoriev I.V."/>
            <person name="Hibbett D.S."/>
        </authorList>
    </citation>
    <scope>NUCLEOTIDE SEQUENCE [LARGE SCALE GENOMIC DNA]</scope>
    <source>
        <strain evidence="4 5">TUFC12733</strain>
    </source>
</reference>
<dbReference type="PRINTS" id="PR00081">
    <property type="entry name" value="GDHRDH"/>
</dbReference>
<dbReference type="InterPro" id="IPR002347">
    <property type="entry name" value="SDR_fam"/>
</dbReference>
<keyword evidence="2" id="KW-0521">NADP</keyword>
<dbReference type="InterPro" id="IPR036291">
    <property type="entry name" value="NAD(P)-bd_dom_sf"/>
</dbReference>
<name>A0A167I825_CALVF</name>
<dbReference type="CDD" id="cd05325">
    <property type="entry name" value="carb_red_sniffer_like_SDR_c"/>
    <property type="match status" value="1"/>
</dbReference>
<evidence type="ECO:0000256" key="3">
    <source>
        <dbReference type="ARBA" id="ARBA00023002"/>
    </source>
</evidence>
<gene>
    <name evidence="4" type="ORF">CALVIDRAFT_520429</name>
</gene>
<dbReference type="Pfam" id="PF00106">
    <property type="entry name" value="adh_short"/>
    <property type="match status" value="1"/>
</dbReference>
<dbReference type="PROSITE" id="PS00061">
    <property type="entry name" value="ADH_SHORT"/>
    <property type="match status" value="1"/>
</dbReference>
<dbReference type="OrthoDB" id="9876299at2759"/>
<dbReference type="GO" id="GO:0016491">
    <property type="term" value="F:oxidoreductase activity"/>
    <property type="evidence" value="ECO:0007669"/>
    <property type="project" value="UniProtKB-KW"/>
</dbReference>
<dbReference type="InterPro" id="IPR051468">
    <property type="entry name" value="Fungal_SecMetab_SDRs"/>
</dbReference>
<evidence type="ECO:0000256" key="2">
    <source>
        <dbReference type="ARBA" id="ARBA00022857"/>
    </source>
</evidence>
<protein>
    <submittedName>
        <fullName evidence="4">NAD(P)-binding protein</fullName>
    </submittedName>
</protein>
<proteinExistence type="inferred from homology"/>
<comment type="similarity">
    <text evidence="1">Belongs to the short-chain dehydrogenases/reductases (SDR) family.</text>
</comment>
<dbReference type="Proteomes" id="UP000076738">
    <property type="component" value="Unassembled WGS sequence"/>
</dbReference>